<reference evidence="3 4" key="1">
    <citation type="submission" date="2024-01" db="EMBL/GenBank/DDBJ databases">
        <title>Genome mining of biosynthetic gene clusters to explore secondary metabolites of Streptomyces sp.</title>
        <authorList>
            <person name="Baig A."/>
            <person name="Ajitkumar Shintre N."/>
            <person name="Kumar H."/>
            <person name="Anbarasu A."/>
            <person name="Ramaiah S."/>
        </authorList>
    </citation>
    <scope>NUCLEOTIDE SEQUENCE [LARGE SCALE GENOMIC DNA]</scope>
    <source>
        <strain evidence="3 4">A57</strain>
    </source>
</reference>
<comment type="similarity">
    <text evidence="1">Belongs to the AB hydrolase superfamily.</text>
</comment>
<evidence type="ECO:0000313" key="3">
    <source>
        <dbReference type="EMBL" id="MFB8774920.1"/>
    </source>
</evidence>
<evidence type="ECO:0000256" key="1">
    <source>
        <dbReference type="ARBA" id="ARBA00008645"/>
    </source>
</evidence>
<dbReference type="Gene3D" id="3.40.50.1820">
    <property type="entry name" value="alpha/beta hydrolase"/>
    <property type="match status" value="1"/>
</dbReference>
<proteinExistence type="inferred from homology"/>
<protein>
    <submittedName>
        <fullName evidence="3">Alpha/beta hydrolase</fullName>
    </submittedName>
</protein>
<accession>A0ABV5EDI5</accession>
<organism evidence="3 4">
    <name type="scientific">Streptomyces broussonetiae</name>
    <dbReference type="NCBI Taxonomy" id="2686304"/>
    <lineage>
        <taxon>Bacteria</taxon>
        <taxon>Bacillati</taxon>
        <taxon>Actinomycetota</taxon>
        <taxon>Actinomycetes</taxon>
        <taxon>Kitasatosporales</taxon>
        <taxon>Streptomycetaceae</taxon>
        <taxon>Streptomyces</taxon>
    </lineage>
</organism>
<evidence type="ECO:0000259" key="2">
    <source>
        <dbReference type="Pfam" id="PF12697"/>
    </source>
</evidence>
<dbReference type="EMBL" id="JAYMRP010000016">
    <property type="protein sequence ID" value="MFB8774920.1"/>
    <property type="molecule type" value="Genomic_DNA"/>
</dbReference>
<dbReference type="RefSeq" id="WP_210921668.1">
    <property type="nucleotide sequence ID" value="NZ_JAYMRP010000016.1"/>
</dbReference>
<keyword evidence="3" id="KW-0378">Hydrolase</keyword>
<keyword evidence="4" id="KW-1185">Reference proteome</keyword>
<comment type="caution">
    <text evidence="3">The sequence shown here is derived from an EMBL/GenBank/DDBJ whole genome shotgun (WGS) entry which is preliminary data.</text>
</comment>
<dbReference type="InterPro" id="IPR029058">
    <property type="entry name" value="AB_hydrolase_fold"/>
</dbReference>
<sequence length="267" mass="28698">MDVERRNNITITGNPQGRTVILAHGFGCDQNMWRLTLPALTDSYRVVLFDYVGSGKSDPSAFSEEKYASLDGYAQDVIDICRALDLRDAVFVGHSVSAMIGVLAAAAAPEHIGALVMVAPSPRYIDDDGYRGGFSAEDIDELLEALESNYLGWSAAMAPVIMGNPDRPELGEELTASFCATDPDMARVFARSTFLSDSRDDLRNVKAPTLILECAHDVIAPREVGAFVHQTVPGSQLVTLDATGHCPHLSAPEATNGAITAFLARLQ</sequence>
<gene>
    <name evidence="3" type="ORF">VSS16_19665</name>
</gene>
<dbReference type="PANTHER" id="PTHR43039">
    <property type="entry name" value="ESTERASE-RELATED"/>
    <property type="match status" value="1"/>
</dbReference>
<evidence type="ECO:0000313" key="4">
    <source>
        <dbReference type="Proteomes" id="UP001585080"/>
    </source>
</evidence>
<dbReference type="GO" id="GO:0016787">
    <property type="term" value="F:hydrolase activity"/>
    <property type="evidence" value="ECO:0007669"/>
    <property type="project" value="UniProtKB-KW"/>
</dbReference>
<dbReference type="Pfam" id="PF12697">
    <property type="entry name" value="Abhydrolase_6"/>
    <property type="match status" value="1"/>
</dbReference>
<dbReference type="Proteomes" id="UP001585080">
    <property type="component" value="Unassembled WGS sequence"/>
</dbReference>
<name>A0ABV5EDI5_9ACTN</name>
<dbReference type="SUPFAM" id="SSF53474">
    <property type="entry name" value="alpha/beta-Hydrolases"/>
    <property type="match status" value="1"/>
</dbReference>
<dbReference type="InterPro" id="IPR000073">
    <property type="entry name" value="AB_hydrolase_1"/>
</dbReference>
<feature type="domain" description="AB hydrolase-1" evidence="2">
    <location>
        <begin position="20"/>
        <end position="256"/>
    </location>
</feature>
<dbReference type="PRINTS" id="PR00111">
    <property type="entry name" value="ABHYDROLASE"/>
</dbReference>